<feature type="coiled-coil region" evidence="3">
    <location>
        <begin position="263"/>
        <end position="290"/>
    </location>
</feature>
<dbReference type="Proteomes" id="UP000051054">
    <property type="component" value="Unassembled WGS sequence"/>
</dbReference>
<dbReference type="InterPro" id="IPR015422">
    <property type="entry name" value="PyrdxlP-dep_Trfase_small"/>
</dbReference>
<dbReference type="EMBL" id="AZGD01000023">
    <property type="protein sequence ID" value="KRM19964.1"/>
    <property type="molecule type" value="Genomic_DNA"/>
</dbReference>
<evidence type="ECO:0000313" key="4">
    <source>
        <dbReference type="EMBL" id="KRM19964.1"/>
    </source>
</evidence>
<dbReference type="InterPro" id="IPR015424">
    <property type="entry name" value="PyrdxlP-dep_Trfase"/>
</dbReference>
<evidence type="ECO:0000256" key="1">
    <source>
        <dbReference type="ARBA" id="ARBA00001933"/>
    </source>
</evidence>
<dbReference type="SUPFAM" id="SSF53383">
    <property type="entry name" value="PLP-dependent transferases"/>
    <property type="match status" value="1"/>
</dbReference>
<keyword evidence="5" id="KW-1185">Reference proteome</keyword>
<reference evidence="4 5" key="1">
    <citation type="journal article" date="2015" name="Genome Announc.">
        <title>Expanding the biotechnology potential of lactobacilli through comparative genomics of 213 strains and associated genera.</title>
        <authorList>
            <person name="Sun Z."/>
            <person name="Harris H.M."/>
            <person name="McCann A."/>
            <person name="Guo C."/>
            <person name="Argimon S."/>
            <person name="Zhang W."/>
            <person name="Yang X."/>
            <person name="Jeffery I.B."/>
            <person name="Cooney J.C."/>
            <person name="Kagawa T.F."/>
            <person name="Liu W."/>
            <person name="Song Y."/>
            <person name="Salvetti E."/>
            <person name="Wrobel A."/>
            <person name="Rasinkangas P."/>
            <person name="Parkhill J."/>
            <person name="Rea M.C."/>
            <person name="O'Sullivan O."/>
            <person name="Ritari J."/>
            <person name="Douillard F.P."/>
            <person name="Paul Ross R."/>
            <person name="Yang R."/>
            <person name="Briner A.E."/>
            <person name="Felis G.E."/>
            <person name="de Vos W.M."/>
            <person name="Barrangou R."/>
            <person name="Klaenhammer T.R."/>
            <person name="Caufield P.W."/>
            <person name="Cui Y."/>
            <person name="Zhang H."/>
            <person name="O'Toole P.W."/>
        </authorList>
    </citation>
    <scope>NUCLEOTIDE SEQUENCE [LARGE SCALE GENOMIC DNA]</scope>
    <source>
        <strain evidence="4 5">DSM 18933</strain>
    </source>
</reference>
<evidence type="ECO:0000256" key="3">
    <source>
        <dbReference type="SAM" id="Coils"/>
    </source>
</evidence>
<gene>
    <name evidence="4" type="ORF">FC40_GL001213</name>
</gene>
<dbReference type="Gene3D" id="3.90.1150.10">
    <property type="entry name" value="Aspartate Aminotransferase, domain 1"/>
    <property type="match status" value="1"/>
</dbReference>
<sequence length="299" mass="34037">MFNFNEINNKNPKKWNVKENQLPVNTLISDLKNPASLISVTKADISTALKENIKIIDTKKVEELKQASLVITGDNLNYNSEKMEYELDLEVIKNQGESKRYIWLKNPLLPVGKFFSNAEVKGIMALGKTVILDGSDKIQVDFEDEITENVIRLEKVGQIYITLDVGDVFENEEAAAKIFENEILFQKKLAQYVADNREFVRRYLDHNVPDLRPLPTKNTIIMWVDISTLGISGTEFKDFAMKETGVIVGAGNEYLENTDNFILLNLATSVDNIEEMLKRLQRAVVAYKKNDDLMKILGL</sequence>
<name>A0A0R1X0M2_9LACO</name>
<protein>
    <submittedName>
        <fullName evidence="4">Uncharacterized protein</fullName>
    </submittedName>
</protein>
<accession>A0A0R1X0M2</accession>
<keyword evidence="2" id="KW-0663">Pyridoxal phosphate</keyword>
<dbReference type="AlphaFoldDB" id="A0A0R1X0M2"/>
<comment type="cofactor">
    <cofactor evidence="1">
        <name>pyridoxal 5'-phosphate</name>
        <dbReference type="ChEBI" id="CHEBI:597326"/>
    </cofactor>
</comment>
<organism evidence="4 5">
    <name type="scientific">Ligilactobacillus hayakitensis DSM 18933 = JCM 14209</name>
    <dbReference type="NCBI Taxonomy" id="1423755"/>
    <lineage>
        <taxon>Bacteria</taxon>
        <taxon>Bacillati</taxon>
        <taxon>Bacillota</taxon>
        <taxon>Bacilli</taxon>
        <taxon>Lactobacillales</taxon>
        <taxon>Lactobacillaceae</taxon>
        <taxon>Ligilactobacillus</taxon>
    </lineage>
</organism>
<evidence type="ECO:0000313" key="5">
    <source>
        <dbReference type="Proteomes" id="UP000051054"/>
    </source>
</evidence>
<keyword evidence="3" id="KW-0175">Coiled coil</keyword>
<dbReference type="STRING" id="1423755.FC40_GL001213"/>
<evidence type="ECO:0000256" key="2">
    <source>
        <dbReference type="ARBA" id="ARBA00022898"/>
    </source>
</evidence>
<dbReference type="InterPro" id="IPR051798">
    <property type="entry name" value="Class-II_PLP-Dep_Aminotrans"/>
</dbReference>
<dbReference type="PANTHER" id="PTHR43525">
    <property type="entry name" value="PROTEIN MALY"/>
    <property type="match status" value="1"/>
</dbReference>
<dbReference type="RefSeq" id="WP_056938316.1">
    <property type="nucleotide sequence ID" value="NZ_AZGD01000023.1"/>
</dbReference>
<comment type="caution">
    <text evidence="4">The sequence shown here is derived from an EMBL/GenBank/DDBJ whole genome shotgun (WGS) entry which is preliminary data.</text>
</comment>
<dbReference type="PANTHER" id="PTHR43525:SF1">
    <property type="entry name" value="PROTEIN MALY"/>
    <property type="match status" value="1"/>
</dbReference>
<proteinExistence type="predicted"/>
<dbReference type="PATRIC" id="fig|1423755.3.peg.1282"/>